<dbReference type="SMART" id="SM00136">
    <property type="entry name" value="LamNT"/>
    <property type="match status" value="1"/>
</dbReference>
<reference evidence="21 22" key="1">
    <citation type="journal article" date="2023" name="Insect Mol. Biol.">
        <title>Genome sequencing provides insights into the evolution of gene families encoding plant cell wall-degrading enzymes in longhorned beetles.</title>
        <authorList>
            <person name="Shin N.R."/>
            <person name="Okamura Y."/>
            <person name="Kirsch R."/>
            <person name="Pauchet Y."/>
        </authorList>
    </citation>
    <scope>NUCLEOTIDE SEQUENCE [LARGE SCALE GENOMIC DNA]</scope>
    <source>
        <strain evidence="21">EAD_L_NR</strain>
    </source>
</reference>
<dbReference type="FunFam" id="2.10.25.10:FF:000189">
    <property type="entry name" value="Laminin subunit alpha 2"/>
    <property type="match status" value="1"/>
</dbReference>
<feature type="disulfide bond" evidence="14">
    <location>
        <begin position="453"/>
        <end position="470"/>
    </location>
</feature>
<feature type="domain" description="Laminin EGF-like" evidence="18">
    <location>
        <begin position="1987"/>
        <end position="2033"/>
    </location>
</feature>
<feature type="disulfide bond" evidence="14">
    <location>
        <begin position="1959"/>
        <end position="1968"/>
    </location>
</feature>
<dbReference type="SUPFAM" id="SSF57196">
    <property type="entry name" value="EGF/Laminin"/>
    <property type="match status" value="19"/>
</dbReference>
<dbReference type="InterPro" id="IPR050440">
    <property type="entry name" value="Laminin/Netrin_ECM"/>
</dbReference>
<comment type="subunit">
    <text evidence="12">Laminin is a complex glycoprotein, consisting of three different polypeptide chains (alpha, beta, gamma), which are bound to each other by disulfide bonds into a cross-shaped molecule comprising one long and three short arms with globules at each end.</text>
</comment>
<evidence type="ECO:0000256" key="7">
    <source>
        <dbReference type="ARBA" id="ARBA00022889"/>
    </source>
</evidence>
<feature type="domain" description="Laminin G" evidence="17">
    <location>
        <begin position="2645"/>
        <end position="2845"/>
    </location>
</feature>
<dbReference type="Gene3D" id="2.60.120.260">
    <property type="entry name" value="Galactose-binding domain-like"/>
    <property type="match status" value="1"/>
</dbReference>
<dbReference type="Pfam" id="PF00053">
    <property type="entry name" value="EGF_laminin"/>
    <property type="match status" value="19"/>
</dbReference>
<dbReference type="GO" id="GO:0030334">
    <property type="term" value="P:regulation of cell migration"/>
    <property type="evidence" value="ECO:0007669"/>
    <property type="project" value="InterPro"/>
</dbReference>
<dbReference type="PROSITE" id="PS51115">
    <property type="entry name" value="LAMININ_IVA"/>
    <property type="match status" value="1"/>
</dbReference>
<feature type="chain" id="PRO_5043350497" description="Laminin subunit alpha" evidence="16">
    <location>
        <begin position="26"/>
        <end position="3677"/>
    </location>
</feature>
<dbReference type="PROSITE" id="PS50025">
    <property type="entry name" value="LAM_G_DOMAIN"/>
    <property type="match status" value="5"/>
</dbReference>
<feature type="disulfide bond" evidence="14">
    <location>
        <begin position="1798"/>
        <end position="1807"/>
    </location>
</feature>
<dbReference type="GO" id="GO:0034446">
    <property type="term" value="P:substrate adhesion-dependent cell spreading"/>
    <property type="evidence" value="ECO:0007669"/>
    <property type="project" value="TreeGrafter"/>
</dbReference>
<dbReference type="Pfam" id="PF00055">
    <property type="entry name" value="Laminin_N"/>
    <property type="match status" value="1"/>
</dbReference>
<evidence type="ECO:0008006" key="23">
    <source>
        <dbReference type="Google" id="ProtNLM"/>
    </source>
</evidence>
<dbReference type="FunFam" id="2.10.25.10:FF:000090">
    <property type="entry name" value="laminin subunit alpha"/>
    <property type="match status" value="1"/>
</dbReference>
<dbReference type="FunFam" id="2.10.25.10:FF:000069">
    <property type="entry name" value="Laminin subunit alpha 1"/>
    <property type="match status" value="1"/>
</dbReference>
<dbReference type="FunFam" id="2.10.25.10:FF:000106">
    <property type="entry name" value="Heparan sulfate proteoglycan 2"/>
    <property type="match status" value="1"/>
</dbReference>
<feature type="domain" description="Laminin G" evidence="17">
    <location>
        <begin position="3312"/>
        <end position="3484"/>
    </location>
</feature>
<dbReference type="Gene3D" id="2.60.120.200">
    <property type="match status" value="5"/>
</dbReference>
<keyword evidence="9 14" id="KW-1015">Disulfide bond</keyword>
<keyword evidence="2" id="KW-0964">Secreted</keyword>
<feature type="domain" description="Laminin N-terminal" evidence="20">
    <location>
        <begin position="24"/>
        <end position="276"/>
    </location>
</feature>
<feature type="domain" description="Laminin G" evidence="17">
    <location>
        <begin position="3029"/>
        <end position="3197"/>
    </location>
</feature>
<dbReference type="PROSITE" id="PS50027">
    <property type="entry name" value="EGF_LAM_2"/>
    <property type="match status" value="13"/>
</dbReference>
<keyword evidence="5" id="KW-0677">Repeat</keyword>
<keyword evidence="11 14" id="KW-0424">Laminin EGF-like domain</keyword>
<feature type="domain" description="Laminin EGF-like" evidence="18">
    <location>
        <begin position="625"/>
        <end position="668"/>
    </location>
</feature>
<feature type="disulfide bond" evidence="14">
    <location>
        <begin position="1338"/>
        <end position="1355"/>
    </location>
</feature>
<dbReference type="Pfam" id="PF06009">
    <property type="entry name" value="Laminin_II"/>
    <property type="match status" value="1"/>
</dbReference>
<evidence type="ECO:0000256" key="9">
    <source>
        <dbReference type="ARBA" id="ARBA00023157"/>
    </source>
</evidence>
<dbReference type="GO" id="GO:0005102">
    <property type="term" value="F:signaling receptor binding"/>
    <property type="evidence" value="ECO:0007669"/>
    <property type="project" value="InterPro"/>
</dbReference>
<feature type="domain" description="Laminin EGF-like" evidence="18">
    <location>
        <begin position="534"/>
        <end position="579"/>
    </location>
</feature>
<dbReference type="GO" id="GO:0030155">
    <property type="term" value="P:regulation of cell adhesion"/>
    <property type="evidence" value="ECO:0007669"/>
    <property type="project" value="InterPro"/>
</dbReference>
<protein>
    <recommendedName>
        <fullName evidence="23">Laminin subunit alpha</fullName>
    </recommendedName>
</protein>
<dbReference type="Gene3D" id="2.170.300.10">
    <property type="entry name" value="Tie2 ligand-binding domain superfamily"/>
    <property type="match status" value="1"/>
</dbReference>
<evidence type="ECO:0000256" key="13">
    <source>
        <dbReference type="PROSITE-ProRule" id="PRU00122"/>
    </source>
</evidence>
<dbReference type="InterPro" id="IPR013320">
    <property type="entry name" value="ConA-like_dom_sf"/>
</dbReference>
<feature type="domain" description="Laminin EGF-like" evidence="18">
    <location>
        <begin position="1484"/>
        <end position="1534"/>
    </location>
</feature>
<feature type="disulfide bond" evidence="14">
    <location>
        <begin position="472"/>
        <end position="481"/>
    </location>
</feature>
<feature type="disulfide bond" evidence="14">
    <location>
        <begin position="426"/>
        <end position="435"/>
    </location>
</feature>
<feature type="domain" description="Laminin EGF-like" evidence="18">
    <location>
        <begin position="1779"/>
        <end position="1828"/>
    </location>
</feature>
<evidence type="ECO:0000259" key="19">
    <source>
        <dbReference type="PROSITE" id="PS51115"/>
    </source>
</evidence>
<evidence type="ECO:0000256" key="10">
    <source>
        <dbReference type="ARBA" id="ARBA00023180"/>
    </source>
</evidence>
<evidence type="ECO:0000313" key="22">
    <source>
        <dbReference type="Proteomes" id="UP001159042"/>
    </source>
</evidence>
<evidence type="ECO:0000256" key="2">
    <source>
        <dbReference type="ARBA" id="ARBA00022525"/>
    </source>
</evidence>
<dbReference type="InterPro" id="IPR010307">
    <property type="entry name" value="Laminin_dom_II"/>
</dbReference>
<comment type="subcellular location">
    <subcellularLocation>
        <location evidence="1">Secreted</location>
        <location evidence="1">Extracellular space</location>
        <location evidence="1">Extracellular matrix</location>
        <location evidence="1">Basement membrane</location>
    </subcellularLocation>
</comment>
<evidence type="ECO:0000256" key="15">
    <source>
        <dbReference type="SAM" id="Coils"/>
    </source>
</evidence>
<dbReference type="InterPro" id="IPR000034">
    <property type="entry name" value="Laminin_IV"/>
</dbReference>
<dbReference type="InterPro" id="IPR001791">
    <property type="entry name" value="Laminin_G"/>
</dbReference>
<dbReference type="GO" id="GO:0030054">
    <property type="term" value="C:cell junction"/>
    <property type="evidence" value="ECO:0007669"/>
    <property type="project" value="UniProtKB-ARBA"/>
</dbReference>
<dbReference type="FunFam" id="2.10.25.10:FF:000051">
    <property type="entry name" value="Laminin subunit alpha 4"/>
    <property type="match status" value="1"/>
</dbReference>
<organism evidence="21 22">
    <name type="scientific">Exocentrus adspersus</name>
    <dbReference type="NCBI Taxonomy" id="1586481"/>
    <lineage>
        <taxon>Eukaryota</taxon>
        <taxon>Metazoa</taxon>
        <taxon>Ecdysozoa</taxon>
        <taxon>Arthropoda</taxon>
        <taxon>Hexapoda</taxon>
        <taxon>Insecta</taxon>
        <taxon>Pterygota</taxon>
        <taxon>Neoptera</taxon>
        <taxon>Endopterygota</taxon>
        <taxon>Coleoptera</taxon>
        <taxon>Polyphaga</taxon>
        <taxon>Cucujiformia</taxon>
        <taxon>Chrysomeloidea</taxon>
        <taxon>Cerambycidae</taxon>
        <taxon>Lamiinae</taxon>
        <taxon>Acanthocinini</taxon>
        <taxon>Exocentrus</taxon>
    </lineage>
</organism>
<feature type="disulfide bond" evidence="14">
    <location>
        <begin position="1336"/>
        <end position="1348"/>
    </location>
</feature>
<feature type="disulfide bond" evidence="14">
    <location>
        <begin position="1505"/>
        <end position="1514"/>
    </location>
</feature>
<accession>A0AAV8WFZ6</accession>
<evidence type="ECO:0000256" key="6">
    <source>
        <dbReference type="ARBA" id="ARBA00022869"/>
    </source>
</evidence>
<dbReference type="Pfam" id="PF02210">
    <property type="entry name" value="Laminin_G_2"/>
    <property type="match status" value="5"/>
</dbReference>
<dbReference type="Pfam" id="PF06008">
    <property type="entry name" value="Laminin_I"/>
    <property type="match status" value="1"/>
</dbReference>
<sequence length="3677" mass="409845">MEAARGWTSLRAVLVVLALTGSARGELLTPPYFNLAEGKNITASATCGVGTEGPELYCKLIGANSDNDLSVSNVIQGQYCDVCDPTRPDKNHPPEHAVDGMETWWQSPPLSRGMKYNEVNLTIDLGQEFHVAYVYIKMANSPRPGLWVLEKSADYGKTYTPWQYFSDSPADCETFFGRESLQPITRDDSVICTTEYSKIVPLEGGEIPISLLNKRPSANHYFNSTVLQEWTRATNVRLRFLRTKNLLGHLMSVARQDPTVTRRYFYSIKDISIGGRCMCNGHADACDIPDLRDNRVLLCRCKHNTCGAKCDSCCPGFEQKAWRQSKHNDPFRCEPCNCFQHSNECVYDKEVDRKRLSIDIHGKYEGGGACQNCQHNTEGINCNKCKPKYFRPYNKHWNETDVCQPCQCDNFYSTGNCAEGSGRCECRKEFTPPNCDKCSFGYYDFPNCKPCECYLNGTENLQCSSRDGECTCLRNFGGKYCKECAPGFYNFPECTHCGCDQQGSLSASCEQDSGNCTCKNNYSGSKCSECKNDCNCDTSGTKEEICDKETGQCICKEGYGGERCDMCILGYYGYPDCKPCNCSKVGSHGSSCSAIGKCSCLPNYAGRTCEQCYPGYYNYPECKSCKCDYGAIGVSCDQEGNCECRENFDGQHCEMCKAGYYNFPACEDCNCHPAGVVAGFAGCGSVPAGELCQCKERVEGRICNRCKPLYWNLNRNNPDGCEECNCNKTGVLGGIAVCDIDNGQCVCKPSVIARGCSECADGTYGMSEDNLFGCTDCGCDVGGSISNACHKATGQCPCQARVTGRTCKEPLQTHYFPTLYQYQYEVEDGHTPENSRVRYAHDELVFPNYSWKGYAVFSQLQTEVIQDIYILKPSLYRIVLRFVNSNPNTLVGGIRITPDNPNDIEQYIKVQFRNTSEPAFVTVSGEAGNTPKPFVMNPGRWSVNIGVNGSVLIDYFVLLPEDFYLATVLNQKVEKLCIVDEKDICRHYAYPNITTFDKSWGVGGFVQTGRKIDQLREFFQDTEHLSKIGIFNRVPLLNLAQPDVTFNISVQKPGPYVIVVNYITPLGDLRTHDVNITAHLSNRTETGYLKLYSCPYSTACRQAVINTQGGVAVYPVNGSFIVIDLKTDNAHVGIHSIYAIPYEEWSLDYIKPKPQDVEGELGKNRPPVRENNETSYVWLNPSETFVDLKGKVPYPGYYTFVLHYYQPHFPDFDLNVTVQNGQFYEAQVPVRHCPSESGCRSVVLQDNRNNKFSLTENFVITLKQPETKNVFLDYLLVIPADLYTDRILEEEELDRTGEFIATCGNNHFNIDTSHEGFCRDSVFSITANHNTGALPCQCDFYGSYSFECEKFGGQCHCKDHIIGRKCEACKTGYYGFPECKPCNCPSTAYCEPTTGQCICPPHVVGERCDQCEPYTYGYDPIIGCEECKCNYLGVNGSRQCNLLTGECPLVYDTAYLFRCKENVIGRPCDQCKPGHYSFPYCESCECDVRGTIPEICDQVSAECFCKKNVVGPKCNFCREGSFNLRTDNEDGCTECFCFGKTTRCTTSQLTKITLLEMKDWEVVSINTTVGLNVTNLNLNIENLDGNENVIGVDFSDFNVSEGAAYFSAPVDYLGKRLTSYGGFLNYTIYYVIGPQGSAVSGPDVILQGAGLYLLYHGFEQPPPATEFDNTLQLVESNFELRSGVAARREHIMEVLRDLRGVYIRATYWTASITTRLINVALDEAIESDETYNEPTNPPFALTVEQCHCPPNYQGSSCEECAPGYYRISSGPHGGYCVPCQCNGHARECDVNTGVCFNCTDNTRGDHCEFCNIGYHGNALAGTPNDCLICACPLPIASNNFATACDVSADGEKISCECVEGYIGARCHYCAPGYYGRPETAGDYCKPCQCSGNINPDDPSSCDTVTGACLRCLNNTFGEACALCAPGYFGDAVNLKDCQACICDEMGTERCDSFTGKCVCKPNVVGEKCDRCEIEHYGFQFGRGCVPCECAEASESDQCDDVNGQCKCKPGVTGRSCDRCSAGFWNYTSEGCVSCGCKSEYSLGFGCNAITGQCECLQGVIGEKCDQCPHRWAFVPEFGCHQCDSCHHALLDDTDHLATLIDPIIFEFDSTHSGYFTWRRLESMKEQLATLKPKFDEVDPRQISLNETFQELEGLEQDSKNLNRKSNYSLENSDSLRNQSARLKDKLEILLDEISQADDDTIQTIEEIDRITGELNEEAGSEIDKAVQEAEAILDSIKSYNLTGPEEETAKELEKINEVLKNVTEYKYPADTLQDQVNVIKEALKDFNEKLDDLYNHTQYSLNMAKEAENIISRSGKDRLKSKLENIENQVTQSETNLKDSERILANASELIDISYGKLKDLQDAPDILESNNINFNSQLENNKAEIDEIQKLKPDVQDHAANLSDKVQQLEHILSESQIGSEDAVKAARAYRDIVAAVTSAREAAEGAENDTNNAFEILNNVQERTHDADVNSAKALDDAHDSNQSTHEQLEPRLRVAVSKYAPIKATHDKNQELLRDIEKILDNIKIKDLGEAYKSATGNAEEASVTVAVIEDLINSSFTELPKETEQAQLLPKEIDNIKRNFIQITEKQINSVNEKLPPVMESLNELPEIQARQRRISDGIQNSIKKLNQQIELARDIANRIKVGVKFYPNTTLELKNPKNLEDLTTSTKFSGYFKTDKLNGLLMYLGNPVGTNLPKTKSDDYMALIIQNGYPVLKLDIGNGPDQVINKKFVSDNKWYQFIVERVGHNAKLTIREELPGRLENNIVAEKALSGPYTIFNLDKDKSKIFVGSFPPQNYTMQKGIDFNSFEGEVEDLVVGNTPVSLWNFNDAYGTDGAIERDKLVVLAPSTGYRFNGNGYVILDARSIKFRQRSAIQLMFKTFAPKGLLFLAGKGKTFMSLELRNGKVLYQYNLGADTKKWVTSKQYNDGKWHKATATRDGAKGKFVVDNEDVIDRTNQVQGTTLELIETISFGGYPHKHNYPDVTEDKFDGCINNVTIMQEPLNLRSNIYNIKTYDVVPGCPAKFAPMVSFAKDAQGYVGWDRLSINNDFKVSLKFKTSEKEGVLFYVTDTEQDNGISLSLRNGHLVVISQGIELASKDTFNDSAWHVVSVIHNNMMLRMDSDDYGFVVTDNPPSALHVLYANMYVGGLPRRIQPKAGVIASSKPFHGCITDLTVNGNVKNFANTTDKSSEILDKCILDVSTVDIEHPEPELKPIEPLPSYTTLPPEDITENPNAHIDSSRGDGGLDGPTIAPTFVRPVEQVPVTETVAATTMMVPARPHGHVPPTTSKPPPIDGCALPIDPVQESTAVVGYRFGTQKNSRLEYNSSRGKYKKNFDFRFEFRTREPGGILFYVSDRTHNHFAAVYLLDGYVIFKFKSGNNVTLTIKSKYPYNDDSWHLVEFTTEGSVGKLVVDETDINDDNVPQKNIVLDVHVPFFIGGVRPEDYNLVQINLNTTVSFNGCIRYFAMNNKPMEKEEQHGVIPCYEHVEVGTFFGGGINTFMKLKEKFKVGQMFNIKMDIRPRVDSGVLVTAHGKRDYYVLELHNGQLRLTVENGKGAVTAVFHSPNNRYHLCDGNWHNIQAVKSKNVVTLSVDNLYTDPKIGSSYSTSTDTVSALFLGGHRLLKKVRGITSRTPYIGCIKNIEINNEPLALIASMAEGNITFVYDVYISEQCEHKD</sequence>
<feature type="disulfide bond" evidence="14">
    <location>
        <begin position="1911"/>
        <end position="1920"/>
    </location>
</feature>
<dbReference type="FunFam" id="2.10.25.10:FF:000388">
    <property type="entry name" value="Laminin subunit alpha"/>
    <property type="match status" value="1"/>
</dbReference>
<dbReference type="PROSITE" id="PS01248">
    <property type="entry name" value="EGF_LAM_1"/>
    <property type="match status" value="5"/>
</dbReference>
<keyword evidence="4 16" id="KW-0732">Signal</keyword>
<dbReference type="FunFam" id="2.10.25.10:FF:000074">
    <property type="entry name" value="Laminin subunit alpha"/>
    <property type="match status" value="1"/>
</dbReference>
<feature type="disulfide bond" evidence="14">
    <location>
        <begin position="1357"/>
        <end position="1366"/>
    </location>
</feature>
<feature type="disulfide bond" evidence="14">
    <location>
        <begin position="1486"/>
        <end position="1503"/>
    </location>
</feature>
<dbReference type="Gene3D" id="2.10.25.10">
    <property type="entry name" value="Laminin"/>
    <property type="match status" value="19"/>
</dbReference>
<feature type="disulfide bond" evidence="14">
    <location>
        <begin position="1484"/>
        <end position="1496"/>
    </location>
</feature>
<feature type="domain" description="Laminin EGF-like" evidence="18">
    <location>
        <begin position="580"/>
        <end position="624"/>
    </location>
</feature>
<feature type="domain" description="Laminin EGF-like" evidence="18">
    <location>
        <begin position="406"/>
        <end position="450"/>
    </location>
</feature>
<dbReference type="FunFam" id="2.60.120.260:FF:000092">
    <property type="entry name" value="Laminin subunit alpha-3"/>
    <property type="match status" value="1"/>
</dbReference>
<keyword evidence="3" id="KW-0272">Extracellular matrix</keyword>
<evidence type="ECO:0000256" key="12">
    <source>
        <dbReference type="ARBA" id="ARBA00065619"/>
    </source>
</evidence>
<feature type="coiled-coil region" evidence="15">
    <location>
        <begin position="2144"/>
        <end position="2199"/>
    </location>
</feature>
<evidence type="ECO:0000256" key="4">
    <source>
        <dbReference type="ARBA" id="ARBA00022729"/>
    </source>
</evidence>
<feature type="disulfide bond" evidence="14">
    <location>
        <begin position="644"/>
        <end position="653"/>
    </location>
</feature>
<dbReference type="GO" id="GO:0009887">
    <property type="term" value="P:animal organ morphogenesis"/>
    <property type="evidence" value="ECO:0007669"/>
    <property type="project" value="TreeGrafter"/>
</dbReference>
<feature type="disulfide bond" evidence="14">
    <location>
        <begin position="555"/>
        <end position="564"/>
    </location>
</feature>
<evidence type="ECO:0000256" key="5">
    <source>
        <dbReference type="ARBA" id="ARBA00022737"/>
    </source>
</evidence>
<feature type="disulfide bond" evidence="14">
    <location>
        <begin position="1399"/>
        <end position="1408"/>
    </location>
</feature>
<dbReference type="CDD" id="cd00055">
    <property type="entry name" value="EGF_Lam"/>
    <property type="match status" value="21"/>
</dbReference>
<dbReference type="SMART" id="SM00281">
    <property type="entry name" value="LamB"/>
    <property type="match status" value="1"/>
</dbReference>
<dbReference type="GO" id="GO:0007411">
    <property type="term" value="P:axon guidance"/>
    <property type="evidence" value="ECO:0007669"/>
    <property type="project" value="TreeGrafter"/>
</dbReference>
<feature type="disulfide bond" evidence="14">
    <location>
        <begin position="534"/>
        <end position="546"/>
    </location>
</feature>
<feature type="domain" description="Laminin IV type A" evidence="19">
    <location>
        <begin position="1555"/>
        <end position="1745"/>
    </location>
</feature>
<dbReference type="GO" id="GO:0045995">
    <property type="term" value="P:regulation of embryonic development"/>
    <property type="evidence" value="ECO:0007669"/>
    <property type="project" value="InterPro"/>
</dbReference>
<dbReference type="CDD" id="cd00110">
    <property type="entry name" value="LamG"/>
    <property type="match status" value="5"/>
</dbReference>
<dbReference type="GO" id="GO:0009888">
    <property type="term" value="P:tissue development"/>
    <property type="evidence" value="ECO:0007669"/>
    <property type="project" value="TreeGrafter"/>
</dbReference>
<dbReference type="FunFam" id="2.10.25.10:FF:000034">
    <property type="entry name" value="Laminin subunit alpha 3"/>
    <property type="match status" value="1"/>
</dbReference>
<dbReference type="GO" id="GO:0070831">
    <property type="term" value="P:basement membrane assembly"/>
    <property type="evidence" value="ECO:0007669"/>
    <property type="project" value="TreeGrafter"/>
</dbReference>
<dbReference type="SMART" id="SM00180">
    <property type="entry name" value="EGF_Lam"/>
    <property type="match status" value="22"/>
</dbReference>
<evidence type="ECO:0000256" key="3">
    <source>
        <dbReference type="ARBA" id="ARBA00022530"/>
    </source>
</evidence>
<evidence type="ECO:0000313" key="21">
    <source>
        <dbReference type="EMBL" id="KAJ8924656.1"/>
    </source>
</evidence>
<feature type="domain" description="Laminin EGF-like" evidence="18">
    <location>
        <begin position="669"/>
        <end position="723"/>
    </location>
</feature>
<evidence type="ECO:0000256" key="14">
    <source>
        <dbReference type="PROSITE-ProRule" id="PRU00460"/>
    </source>
</evidence>
<evidence type="ECO:0000256" key="1">
    <source>
        <dbReference type="ARBA" id="ARBA00004302"/>
    </source>
</evidence>
<evidence type="ECO:0000259" key="17">
    <source>
        <dbReference type="PROSITE" id="PS50025"/>
    </source>
</evidence>
<dbReference type="FunFam" id="2.10.25.10:FF:000407">
    <property type="entry name" value="Laminin subunit alpha-3"/>
    <property type="match status" value="1"/>
</dbReference>
<feature type="domain" description="Laminin G" evidence="17">
    <location>
        <begin position="2850"/>
        <end position="3022"/>
    </location>
</feature>
<keyword evidence="22" id="KW-1185">Reference proteome</keyword>
<dbReference type="InterPro" id="IPR002049">
    <property type="entry name" value="LE_dom"/>
</dbReference>
<dbReference type="SUPFAM" id="SSF49899">
    <property type="entry name" value="Concanavalin A-like lectins/glucanases"/>
    <property type="match status" value="5"/>
</dbReference>
<feature type="domain" description="Laminin EGF-like" evidence="18">
    <location>
        <begin position="1887"/>
        <end position="1939"/>
    </location>
</feature>
<dbReference type="PANTHER" id="PTHR10574:SF406">
    <property type="entry name" value="LAMININ SUBUNIT ALPHA 5"/>
    <property type="match status" value="1"/>
</dbReference>
<dbReference type="PANTHER" id="PTHR10574">
    <property type="entry name" value="NETRIN/LAMININ-RELATED"/>
    <property type="match status" value="1"/>
</dbReference>
<keyword evidence="7" id="KW-0130">Cell adhesion</keyword>
<dbReference type="SMART" id="SM00181">
    <property type="entry name" value="EGF"/>
    <property type="match status" value="9"/>
</dbReference>
<dbReference type="SMART" id="SM00282">
    <property type="entry name" value="LamG"/>
    <property type="match status" value="5"/>
</dbReference>
<proteinExistence type="predicted"/>
<feature type="domain" description="Laminin EGF-like" evidence="18">
    <location>
        <begin position="1382"/>
        <end position="1426"/>
    </location>
</feature>
<keyword evidence="6" id="KW-0084">Basement membrane</keyword>
<feature type="domain" description="Laminin G" evidence="17">
    <location>
        <begin position="3491"/>
        <end position="3673"/>
    </location>
</feature>
<dbReference type="CDD" id="cd02795">
    <property type="entry name" value="CBM6-CBM35-CBM36_like"/>
    <property type="match status" value="1"/>
</dbReference>
<dbReference type="InterPro" id="IPR000742">
    <property type="entry name" value="EGF"/>
</dbReference>
<evidence type="ECO:0000256" key="8">
    <source>
        <dbReference type="ARBA" id="ARBA00023054"/>
    </source>
</evidence>
<dbReference type="InterPro" id="IPR008211">
    <property type="entry name" value="Laminin_N"/>
</dbReference>
<dbReference type="FunFam" id="2.10.25.10:FF:000083">
    <property type="entry name" value="Laminin subunit alpha"/>
    <property type="match status" value="1"/>
</dbReference>
<dbReference type="Proteomes" id="UP001159042">
    <property type="component" value="Unassembled WGS sequence"/>
</dbReference>
<evidence type="ECO:0000259" key="18">
    <source>
        <dbReference type="PROSITE" id="PS50027"/>
    </source>
</evidence>
<dbReference type="EMBL" id="JANEYG010000002">
    <property type="protein sequence ID" value="KAJ8924656.1"/>
    <property type="molecule type" value="Genomic_DNA"/>
</dbReference>
<keyword evidence="8 15" id="KW-0175">Coiled coil</keyword>
<feature type="domain" description="Laminin EGF-like" evidence="18">
    <location>
        <begin position="1336"/>
        <end position="1381"/>
    </location>
</feature>
<dbReference type="GO" id="GO:0043256">
    <property type="term" value="C:laminin complex"/>
    <property type="evidence" value="ECO:0007669"/>
    <property type="project" value="TreeGrafter"/>
</dbReference>
<dbReference type="Pfam" id="PF24973">
    <property type="entry name" value="EGF_LMN_ATRN"/>
    <property type="match status" value="1"/>
</dbReference>
<dbReference type="GO" id="GO:0016477">
    <property type="term" value="P:cell migration"/>
    <property type="evidence" value="ECO:0007669"/>
    <property type="project" value="UniProtKB-ARBA"/>
</dbReference>
<feature type="disulfide bond" evidence="14">
    <location>
        <begin position="451"/>
        <end position="463"/>
    </location>
</feature>
<comment type="caution">
    <text evidence="21">The sequence shown here is derived from an EMBL/GenBank/DDBJ whole genome shotgun (WGS) entry which is preliminary data.</text>
</comment>
<keyword evidence="10" id="KW-0325">Glycoprotein</keyword>
<feature type="signal peptide" evidence="16">
    <location>
        <begin position="1"/>
        <end position="25"/>
    </location>
</feature>
<evidence type="ECO:0000256" key="16">
    <source>
        <dbReference type="SAM" id="SignalP"/>
    </source>
</evidence>
<dbReference type="FunFam" id="2.10.25.10:FF:000011">
    <property type="entry name" value="Cadherin EGF LAG seven-pass G-type receptor"/>
    <property type="match status" value="1"/>
</dbReference>
<feature type="disulfide bond" evidence="14">
    <location>
        <begin position="694"/>
        <end position="703"/>
    </location>
</feature>
<comment type="caution">
    <text evidence="14">Lacks conserved residue(s) required for the propagation of feature annotation.</text>
</comment>
<feature type="disulfide bond" evidence="14">
    <location>
        <begin position="536"/>
        <end position="553"/>
    </location>
</feature>
<feature type="coiled-coil region" evidence="15">
    <location>
        <begin position="2316"/>
        <end position="2343"/>
    </location>
</feature>
<dbReference type="InterPro" id="IPR056863">
    <property type="entry name" value="LMN_ATRN_NET-like_EGF"/>
</dbReference>
<feature type="domain" description="Laminin EGF-like" evidence="18">
    <location>
        <begin position="451"/>
        <end position="496"/>
    </location>
</feature>
<name>A0AAV8WFZ6_9CUCU</name>
<gene>
    <name evidence="21" type="ORF">NQ315_000807</name>
</gene>
<dbReference type="PROSITE" id="PS51117">
    <property type="entry name" value="LAMININ_NTER"/>
    <property type="match status" value="1"/>
</dbReference>
<evidence type="ECO:0000256" key="11">
    <source>
        <dbReference type="ARBA" id="ARBA00023292"/>
    </source>
</evidence>
<dbReference type="PRINTS" id="PR00011">
    <property type="entry name" value="EGFLAMININ"/>
</dbReference>
<dbReference type="InterPro" id="IPR009254">
    <property type="entry name" value="Laminin_aI"/>
</dbReference>
<feature type="disulfide bond" evidence="14">
    <location>
        <begin position="2007"/>
        <end position="2016"/>
    </location>
</feature>
<evidence type="ECO:0000259" key="20">
    <source>
        <dbReference type="PROSITE" id="PS51117"/>
    </source>
</evidence>
<feature type="disulfide bond" evidence="13">
    <location>
        <begin position="3170"/>
        <end position="3197"/>
    </location>
</feature>
<feature type="disulfide bond" evidence="14">
    <location>
        <begin position="600"/>
        <end position="609"/>
    </location>
</feature>
<dbReference type="Pfam" id="PF00052">
    <property type="entry name" value="Laminin_B"/>
    <property type="match status" value="1"/>
</dbReference>
<feature type="disulfide bond" evidence="14">
    <location>
        <begin position="1923"/>
        <end position="1937"/>
    </location>
</feature>
<feature type="disulfide bond" evidence="14">
    <location>
        <begin position="580"/>
        <end position="592"/>
    </location>
</feature>
<feature type="domain" description="Laminin EGF-like" evidence="18">
    <location>
        <begin position="1940"/>
        <end position="1986"/>
    </location>
</feature>